<reference evidence="1" key="1">
    <citation type="journal article" date="2020" name="Fungal Divers.">
        <title>Resolving the Mortierellaceae phylogeny through synthesis of multi-gene phylogenetics and phylogenomics.</title>
        <authorList>
            <person name="Vandepol N."/>
            <person name="Liber J."/>
            <person name="Desiro A."/>
            <person name="Na H."/>
            <person name="Kennedy M."/>
            <person name="Barry K."/>
            <person name="Grigoriev I.V."/>
            <person name="Miller A.N."/>
            <person name="O'Donnell K."/>
            <person name="Stajich J.E."/>
            <person name="Bonito G."/>
        </authorList>
    </citation>
    <scope>NUCLEOTIDE SEQUENCE</scope>
    <source>
        <strain evidence="1">KOD948</strain>
    </source>
</reference>
<keyword evidence="2" id="KW-1185">Reference proteome</keyword>
<dbReference type="AlphaFoldDB" id="A0A9P6U0B9"/>
<dbReference type="Gene3D" id="3.80.10.10">
    <property type="entry name" value="Ribonuclease Inhibitor"/>
    <property type="match status" value="1"/>
</dbReference>
<dbReference type="InterPro" id="IPR032675">
    <property type="entry name" value="LRR_dom_sf"/>
</dbReference>
<proteinExistence type="predicted"/>
<dbReference type="EMBL" id="JAAAJA010000440">
    <property type="protein sequence ID" value="KAG0253758.1"/>
    <property type="molecule type" value="Genomic_DNA"/>
</dbReference>
<comment type="caution">
    <text evidence="1">The sequence shown here is derived from an EMBL/GenBank/DDBJ whole genome shotgun (WGS) entry which is preliminary data.</text>
</comment>
<gene>
    <name evidence="1" type="ORF">BG011_006191</name>
</gene>
<dbReference type="Proteomes" id="UP000726737">
    <property type="component" value="Unassembled WGS sequence"/>
</dbReference>
<evidence type="ECO:0008006" key="3">
    <source>
        <dbReference type="Google" id="ProtNLM"/>
    </source>
</evidence>
<dbReference type="OrthoDB" id="2382249at2759"/>
<sequence>MSQTSSAQNKALALPEIRLLIGHFLALHDHLQCLQVSKACRNNTVIPISAMQSNATHVHSLQLVSRVPYAYLKPEALCNLRTLSISQDMTKVPPEDKYWQLLTRLIRKNSLLHDITLSRATLHSETTTGFWNAIVHVPQIKELHIDGYNEHYDSPEELCYVCRNATSLESFSLNVAIFIGSKTVECLAQYPDFTSIKRLKIRKIDESSFAGDVLLASNIVRGCAWGCTRLKELKIDIEIDFDPDETIMRRTLSTQHQQHHAINDEDANNKAAEVGEKVQSRDELQRIVFQQLGRLHHLEILGLYCTPVSYPLELPPKTKLDLDLNHGLDLLVNLSRIRRLIFYKTQALTPQDVKWMSRHWPRLRILSSLLNKDKVVQAQLASVCSLLGIELRTDSEATHNSISLP</sequence>
<name>A0A9P6U0B9_9FUNG</name>
<accession>A0A9P6U0B9</accession>
<evidence type="ECO:0000313" key="2">
    <source>
        <dbReference type="Proteomes" id="UP000726737"/>
    </source>
</evidence>
<protein>
    <recommendedName>
        <fullName evidence="3">F-box domain-containing protein</fullName>
    </recommendedName>
</protein>
<evidence type="ECO:0000313" key="1">
    <source>
        <dbReference type="EMBL" id="KAG0253758.1"/>
    </source>
</evidence>
<organism evidence="1 2">
    <name type="scientific">Mortierella polycephala</name>
    <dbReference type="NCBI Taxonomy" id="41804"/>
    <lineage>
        <taxon>Eukaryota</taxon>
        <taxon>Fungi</taxon>
        <taxon>Fungi incertae sedis</taxon>
        <taxon>Mucoromycota</taxon>
        <taxon>Mortierellomycotina</taxon>
        <taxon>Mortierellomycetes</taxon>
        <taxon>Mortierellales</taxon>
        <taxon>Mortierellaceae</taxon>
        <taxon>Mortierella</taxon>
    </lineage>
</organism>
<dbReference type="SUPFAM" id="SSF52047">
    <property type="entry name" value="RNI-like"/>
    <property type="match status" value="1"/>
</dbReference>